<dbReference type="AlphaFoldDB" id="A0A4S3KD48"/>
<organism evidence="5 6">
    <name type="scientific">Rhodanobacter lindaniclasticus</name>
    <dbReference type="NCBI Taxonomy" id="75310"/>
    <lineage>
        <taxon>Bacteria</taxon>
        <taxon>Pseudomonadati</taxon>
        <taxon>Pseudomonadota</taxon>
        <taxon>Gammaproteobacteria</taxon>
        <taxon>Lysobacterales</taxon>
        <taxon>Rhodanobacteraceae</taxon>
        <taxon>Rhodanobacter</taxon>
    </lineage>
</organism>
<dbReference type="PANTHER" id="PTHR43768">
    <property type="entry name" value="TREHALOSE 6-PHOSPHATE PHOSPHATASE"/>
    <property type="match status" value="1"/>
</dbReference>
<evidence type="ECO:0000256" key="3">
    <source>
        <dbReference type="ARBA" id="ARBA00022801"/>
    </source>
</evidence>
<keyword evidence="4" id="KW-0460">Magnesium</keyword>
<dbReference type="InterPro" id="IPR003337">
    <property type="entry name" value="Trehalose_PPase"/>
</dbReference>
<dbReference type="InterPro" id="IPR036412">
    <property type="entry name" value="HAD-like_sf"/>
</dbReference>
<evidence type="ECO:0000313" key="6">
    <source>
        <dbReference type="Proteomes" id="UP000306317"/>
    </source>
</evidence>
<sequence length="279" mass="29793">MSTPGPSNTAANASLPAPPLPAAGAGWALLLDVDGTLLDFADDPHAVRVDAALPALLDALHEATGGALALVSGRRLDDLDRLFRRPHQAAIGLHGSELRTATGELRHHAVAPLHQTRMQHEAQALAGRFAGVQLENKQQAVALHCRGSSGEWQQLHEAAIAVIAHLPGYELQAGRRVLEFKPGGMDKGRAVAELLQQEPFTGRLPVYAGDDLTDEHAFDAVNRAHGLSIRVGNRHPSAARFSLPDPLATIAWLARVRDALTQAAPAHVRPSEREIPHQS</sequence>
<name>A0A4S3KD48_9GAMM</name>
<dbReference type="OrthoDB" id="9814913at2"/>
<dbReference type="PANTHER" id="PTHR43768:SF3">
    <property type="entry name" value="TREHALOSE 6-PHOSPHATE PHOSPHATASE"/>
    <property type="match status" value="1"/>
</dbReference>
<reference evidence="5 6" key="1">
    <citation type="submission" date="2017-02" db="EMBL/GenBank/DDBJ databases">
        <title>Whole genome sequencing of Rhodanobacter lindaniclasticus DSM 17932.</title>
        <authorList>
            <person name="Kumar S."/>
            <person name="Patil P."/>
            <person name="Patil P.B."/>
        </authorList>
    </citation>
    <scope>NUCLEOTIDE SEQUENCE [LARGE SCALE GENOMIC DNA]</scope>
    <source>
        <strain evidence="5 6">DSM 17932</strain>
    </source>
</reference>
<dbReference type="EMBL" id="MWIO01000058">
    <property type="protein sequence ID" value="THD05814.1"/>
    <property type="molecule type" value="Genomic_DNA"/>
</dbReference>
<keyword evidence="4" id="KW-0479">Metal-binding</keyword>
<gene>
    <name evidence="5" type="ORF">B1991_15965</name>
</gene>
<dbReference type="Pfam" id="PF02358">
    <property type="entry name" value="Trehalose_PPase"/>
    <property type="match status" value="1"/>
</dbReference>
<keyword evidence="3 4" id="KW-0378">Hydrolase</keyword>
<dbReference type="InterPro" id="IPR006379">
    <property type="entry name" value="HAD-SF_hydro_IIB"/>
</dbReference>
<dbReference type="UniPathway" id="UPA00299"/>
<comment type="catalytic activity">
    <reaction evidence="4">
        <text>alpha,alpha-trehalose 6-phosphate + H2O = alpha,alpha-trehalose + phosphate</text>
        <dbReference type="Rhea" id="RHEA:23420"/>
        <dbReference type="ChEBI" id="CHEBI:15377"/>
        <dbReference type="ChEBI" id="CHEBI:16551"/>
        <dbReference type="ChEBI" id="CHEBI:43474"/>
        <dbReference type="ChEBI" id="CHEBI:58429"/>
        <dbReference type="EC" id="3.1.3.12"/>
    </reaction>
</comment>
<keyword evidence="6" id="KW-1185">Reference proteome</keyword>
<comment type="pathway">
    <text evidence="1 4">Glycan biosynthesis; trehalose biosynthesis.</text>
</comment>
<evidence type="ECO:0000256" key="1">
    <source>
        <dbReference type="ARBA" id="ARBA00005199"/>
    </source>
</evidence>
<dbReference type="Proteomes" id="UP000306317">
    <property type="component" value="Unassembled WGS sequence"/>
</dbReference>
<proteinExistence type="inferred from homology"/>
<dbReference type="Gene3D" id="3.40.50.1000">
    <property type="entry name" value="HAD superfamily/HAD-like"/>
    <property type="match status" value="1"/>
</dbReference>
<evidence type="ECO:0000256" key="4">
    <source>
        <dbReference type="RuleBase" id="RU361117"/>
    </source>
</evidence>
<dbReference type="InterPro" id="IPR023214">
    <property type="entry name" value="HAD_sf"/>
</dbReference>
<comment type="function">
    <text evidence="4">Removes the phosphate from trehalose 6-phosphate to produce free trehalose.</text>
</comment>
<dbReference type="RefSeq" id="WP_136259678.1">
    <property type="nucleotide sequence ID" value="NZ_MWIO01000058.1"/>
</dbReference>
<dbReference type="GO" id="GO:0000287">
    <property type="term" value="F:magnesium ion binding"/>
    <property type="evidence" value="ECO:0007669"/>
    <property type="project" value="UniProtKB-ARBA"/>
</dbReference>
<accession>A0A4S3KD48</accession>
<dbReference type="SUPFAM" id="SSF56784">
    <property type="entry name" value="HAD-like"/>
    <property type="match status" value="1"/>
</dbReference>
<dbReference type="GO" id="GO:0004805">
    <property type="term" value="F:trehalose-phosphatase activity"/>
    <property type="evidence" value="ECO:0007669"/>
    <property type="project" value="UniProtKB-EC"/>
</dbReference>
<dbReference type="NCBIfam" id="TIGR00685">
    <property type="entry name" value="T6PP"/>
    <property type="match status" value="1"/>
</dbReference>
<comment type="caution">
    <text evidence="5">The sequence shown here is derived from an EMBL/GenBank/DDBJ whole genome shotgun (WGS) entry which is preliminary data.</text>
</comment>
<dbReference type="InterPro" id="IPR044651">
    <property type="entry name" value="OTSB-like"/>
</dbReference>
<comment type="cofactor">
    <cofactor evidence="4">
        <name>Mg(2+)</name>
        <dbReference type="ChEBI" id="CHEBI:18420"/>
    </cofactor>
</comment>
<dbReference type="NCBIfam" id="TIGR01484">
    <property type="entry name" value="HAD-SF-IIB"/>
    <property type="match status" value="1"/>
</dbReference>
<dbReference type="Gene3D" id="3.30.70.1020">
    <property type="entry name" value="Trehalose-6-phosphate phosphatase related protein, domain 2"/>
    <property type="match status" value="1"/>
</dbReference>
<protein>
    <recommendedName>
        <fullName evidence="4">Trehalose 6-phosphate phosphatase</fullName>
        <ecNumber evidence="4">3.1.3.12</ecNumber>
    </recommendedName>
</protein>
<comment type="similarity">
    <text evidence="2 4">Belongs to the trehalose phosphatase family.</text>
</comment>
<evidence type="ECO:0000256" key="2">
    <source>
        <dbReference type="ARBA" id="ARBA00008770"/>
    </source>
</evidence>
<evidence type="ECO:0000313" key="5">
    <source>
        <dbReference type="EMBL" id="THD05814.1"/>
    </source>
</evidence>
<dbReference type="EC" id="3.1.3.12" evidence="4"/>
<dbReference type="GO" id="GO:0005992">
    <property type="term" value="P:trehalose biosynthetic process"/>
    <property type="evidence" value="ECO:0007669"/>
    <property type="project" value="UniProtKB-UniPathway"/>
</dbReference>